<reference evidence="2 3" key="1">
    <citation type="journal article" date="2019" name="Commun. Biol.">
        <title>The bagworm genome reveals a unique fibroin gene that provides high tensile strength.</title>
        <authorList>
            <person name="Kono N."/>
            <person name="Nakamura H."/>
            <person name="Ohtoshi R."/>
            <person name="Tomita M."/>
            <person name="Numata K."/>
            <person name="Arakawa K."/>
        </authorList>
    </citation>
    <scope>NUCLEOTIDE SEQUENCE [LARGE SCALE GENOMIC DNA]</scope>
</reference>
<feature type="region of interest" description="Disordered" evidence="1">
    <location>
        <begin position="20"/>
        <end position="39"/>
    </location>
</feature>
<evidence type="ECO:0000313" key="3">
    <source>
        <dbReference type="Proteomes" id="UP000299102"/>
    </source>
</evidence>
<evidence type="ECO:0000313" key="2">
    <source>
        <dbReference type="EMBL" id="GBO99388.1"/>
    </source>
</evidence>
<protein>
    <submittedName>
        <fullName evidence="2">Uncharacterized protein</fullName>
    </submittedName>
</protein>
<comment type="caution">
    <text evidence="2">The sequence shown here is derived from an EMBL/GenBank/DDBJ whole genome shotgun (WGS) entry which is preliminary data.</text>
</comment>
<dbReference type="EMBL" id="BGZK01003269">
    <property type="protein sequence ID" value="GBO99388.1"/>
    <property type="molecule type" value="Genomic_DNA"/>
</dbReference>
<dbReference type="Proteomes" id="UP000299102">
    <property type="component" value="Unassembled WGS sequence"/>
</dbReference>
<proteinExistence type="predicted"/>
<accession>A0A4C1SB43</accession>
<dbReference type="AlphaFoldDB" id="A0A4C1SB43"/>
<keyword evidence="3" id="KW-1185">Reference proteome</keyword>
<gene>
    <name evidence="2" type="ORF">EVAR_73597_1</name>
</gene>
<organism evidence="2 3">
    <name type="scientific">Eumeta variegata</name>
    <name type="common">Bagworm moth</name>
    <name type="synonym">Eumeta japonica</name>
    <dbReference type="NCBI Taxonomy" id="151549"/>
    <lineage>
        <taxon>Eukaryota</taxon>
        <taxon>Metazoa</taxon>
        <taxon>Ecdysozoa</taxon>
        <taxon>Arthropoda</taxon>
        <taxon>Hexapoda</taxon>
        <taxon>Insecta</taxon>
        <taxon>Pterygota</taxon>
        <taxon>Neoptera</taxon>
        <taxon>Endopterygota</taxon>
        <taxon>Lepidoptera</taxon>
        <taxon>Glossata</taxon>
        <taxon>Ditrysia</taxon>
        <taxon>Tineoidea</taxon>
        <taxon>Psychidae</taxon>
        <taxon>Oiketicinae</taxon>
        <taxon>Eumeta</taxon>
    </lineage>
</organism>
<feature type="compositionally biased region" description="Basic residues" evidence="1">
    <location>
        <begin position="132"/>
        <end position="144"/>
    </location>
</feature>
<name>A0A4C1SB43_EUMVA</name>
<feature type="region of interest" description="Disordered" evidence="1">
    <location>
        <begin position="129"/>
        <end position="153"/>
    </location>
</feature>
<sequence>MQCILFAFHRFTYIVQIEKPSTQPSNKRRGGAGESVCGAGRRGRRRAKLCRPIIRSRQLKLCYRRSKHSATLALRGQASAHKNSLSGLIGAKQIKGYVNRAAKFRWGRSERKPCDLYLVTGGGCARPAAATRRPRRALAQRPRHGAPGLRQSNKTAPYVSKAICEIIK</sequence>
<evidence type="ECO:0000256" key="1">
    <source>
        <dbReference type="SAM" id="MobiDB-lite"/>
    </source>
</evidence>